<reference evidence="1 2" key="1">
    <citation type="journal article" date="2011" name="J. Bacteriol.">
        <title>Genome sequence of Chthoniobacter flavus Ellin428, an aerobic heterotrophic soil bacterium.</title>
        <authorList>
            <person name="Kant R."/>
            <person name="van Passel M.W."/>
            <person name="Palva A."/>
            <person name="Lucas S."/>
            <person name="Lapidus A."/>
            <person name="Glavina Del Rio T."/>
            <person name="Dalin E."/>
            <person name="Tice H."/>
            <person name="Bruce D."/>
            <person name="Goodwin L."/>
            <person name="Pitluck S."/>
            <person name="Larimer F.W."/>
            <person name="Land M.L."/>
            <person name="Hauser L."/>
            <person name="Sangwan P."/>
            <person name="de Vos W.M."/>
            <person name="Janssen P.H."/>
            <person name="Smidt H."/>
        </authorList>
    </citation>
    <scope>NUCLEOTIDE SEQUENCE [LARGE SCALE GENOMIC DNA]</scope>
    <source>
        <strain evidence="1 2">Ellin428</strain>
    </source>
</reference>
<keyword evidence="2" id="KW-1185">Reference proteome</keyword>
<organism evidence="1 2">
    <name type="scientific">Chthoniobacter flavus Ellin428</name>
    <dbReference type="NCBI Taxonomy" id="497964"/>
    <lineage>
        <taxon>Bacteria</taxon>
        <taxon>Pseudomonadati</taxon>
        <taxon>Verrucomicrobiota</taxon>
        <taxon>Spartobacteria</taxon>
        <taxon>Chthoniobacterales</taxon>
        <taxon>Chthoniobacteraceae</taxon>
        <taxon>Chthoniobacter</taxon>
    </lineage>
</organism>
<dbReference type="EMBL" id="ABVL01000004">
    <property type="protein sequence ID" value="EDY20453.1"/>
    <property type="molecule type" value="Genomic_DNA"/>
</dbReference>
<evidence type="ECO:0000313" key="1">
    <source>
        <dbReference type="EMBL" id="EDY20453.1"/>
    </source>
</evidence>
<dbReference type="InParanoid" id="B4CYB2"/>
<dbReference type="RefSeq" id="WP_006978976.1">
    <property type="nucleotide sequence ID" value="NZ_ABVL01000004.1"/>
</dbReference>
<dbReference type="AlphaFoldDB" id="B4CYB2"/>
<comment type="caution">
    <text evidence="1">The sequence shown here is derived from an EMBL/GenBank/DDBJ whole genome shotgun (WGS) entry which is preliminary data.</text>
</comment>
<accession>B4CYB2</accession>
<evidence type="ECO:0000313" key="2">
    <source>
        <dbReference type="Proteomes" id="UP000005824"/>
    </source>
</evidence>
<protein>
    <submittedName>
        <fullName evidence="1">Uncharacterized protein</fullName>
    </submittedName>
</protein>
<dbReference type="STRING" id="497964.CfE428DRAFT_1650"/>
<dbReference type="eggNOG" id="ENOG5033FZH">
    <property type="taxonomic scope" value="Bacteria"/>
</dbReference>
<dbReference type="Proteomes" id="UP000005824">
    <property type="component" value="Unassembled WGS sequence"/>
</dbReference>
<proteinExistence type="predicted"/>
<gene>
    <name evidence="1" type="ORF">CfE428DRAFT_1650</name>
</gene>
<sequence length="378" mass="40360" precursor="true">MKKYALTGTGAAGLILALVLVIQRSADETVDRSKGERIVTPSASRGLEPAPVVAVADREENGRTPIAPAKVPSPVALPPEDPIRRLLQDVAAGRLVLDTNEEEFGTLDLSRSDVVPVIVRLWAQKHWAEAAQWAQALPESDVKSAALRQLAVLLTPFDPSAARQWIDTLKAGPSRDAAVESMSTQFASAYPEQALQLAEELPQGDIRDQTLTHILSQWGAQDPSVAVASARTIEDPALRSRALAAVATAWAASDPAGAGTFAVQEIDDEAAQTRAVVSIVQRWARKDPATAAAWVQQFEPGDLSNNTVEQLVAQWSLQDAEAPRRWLITLPDAATRDAGLASLARTLAQSQPAQAAQCAALIIDPSRRQACLAVLGNR</sequence>
<name>B4CYB2_9BACT</name>